<dbReference type="EMBL" id="JALJOR010000009">
    <property type="protein sequence ID" value="KAK9811455.1"/>
    <property type="molecule type" value="Genomic_DNA"/>
</dbReference>
<keyword evidence="2" id="KW-1185">Reference proteome</keyword>
<dbReference type="Proteomes" id="UP001489004">
    <property type="component" value="Unassembled WGS sequence"/>
</dbReference>
<proteinExistence type="predicted"/>
<name>A0AAW1PNS2_9CHLO</name>
<protein>
    <submittedName>
        <fullName evidence="1">Uncharacterized protein</fullName>
    </submittedName>
</protein>
<sequence>MPQIKTRTTAIKQRQLLLLTALAASYFQVAAAARGLQALAEQKGSDGAAILTLDNKDTPEADQPLVSCAAGVIEWEWFGERWVPVQKRCRLTSTDHLAMACLANKKIAFLGDSHTRNAFRCFVEVASDRKEALSNGTLHATSTQLLHAYPVPSSADPAVCSEGSGMKCPPLYRLDYVWQTEGQELPPGVVPVPDNHTHALLCSNHHAVHNTDLHISLGHADGASTQLSFYWNPINSEGHAFNSQEELSYAGARQRDVLLRDLKAAGYDLVVTGALDFNAGQYTGYNHQALMQYFPHAAVMINHRMDLWSVQGAVDDFKKTQEHGIATVDFATNSTSYYYHLSDDELSLQARGVLIALRRYFCHRLPEISAASVHHTTG</sequence>
<gene>
    <name evidence="1" type="ORF">WJX72_004181</name>
</gene>
<evidence type="ECO:0000313" key="2">
    <source>
        <dbReference type="Proteomes" id="UP001489004"/>
    </source>
</evidence>
<dbReference type="AlphaFoldDB" id="A0AAW1PNS2"/>
<organism evidence="1 2">
    <name type="scientific">[Myrmecia] bisecta</name>
    <dbReference type="NCBI Taxonomy" id="41462"/>
    <lineage>
        <taxon>Eukaryota</taxon>
        <taxon>Viridiplantae</taxon>
        <taxon>Chlorophyta</taxon>
        <taxon>core chlorophytes</taxon>
        <taxon>Trebouxiophyceae</taxon>
        <taxon>Trebouxiales</taxon>
        <taxon>Trebouxiaceae</taxon>
        <taxon>Myrmecia</taxon>
    </lineage>
</organism>
<evidence type="ECO:0000313" key="1">
    <source>
        <dbReference type="EMBL" id="KAK9811455.1"/>
    </source>
</evidence>
<comment type="caution">
    <text evidence="1">The sequence shown here is derived from an EMBL/GenBank/DDBJ whole genome shotgun (WGS) entry which is preliminary data.</text>
</comment>
<accession>A0AAW1PNS2</accession>
<reference evidence="1 2" key="1">
    <citation type="journal article" date="2024" name="Nat. Commun.">
        <title>Phylogenomics reveals the evolutionary origins of lichenization in chlorophyte algae.</title>
        <authorList>
            <person name="Puginier C."/>
            <person name="Libourel C."/>
            <person name="Otte J."/>
            <person name="Skaloud P."/>
            <person name="Haon M."/>
            <person name="Grisel S."/>
            <person name="Petersen M."/>
            <person name="Berrin J.G."/>
            <person name="Delaux P.M."/>
            <person name="Dal Grande F."/>
            <person name="Keller J."/>
        </authorList>
    </citation>
    <scope>NUCLEOTIDE SEQUENCE [LARGE SCALE GENOMIC DNA]</scope>
    <source>
        <strain evidence="1 2">SAG 2043</strain>
    </source>
</reference>